<dbReference type="Proteomes" id="UP000182660">
    <property type="component" value="Unassembled WGS sequence"/>
</dbReference>
<dbReference type="PANTHER" id="PTHR30098:SF2">
    <property type="entry name" value="LEUCYL_PHENYLALANYL-TRNA--PROTEIN TRANSFERASE"/>
    <property type="match status" value="1"/>
</dbReference>
<evidence type="ECO:0000256" key="10">
    <source>
        <dbReference type="ARBA" id="ARBA00066767"/>
    </source>
</evidence>
<reference evidence="16 18" key="1">
    <citation type="submission" date="2016-11" db="EMBL/GenBank/DDBJ databases">
        <authorList>
            <person name="Klemetsen T."/>
        </authorList>
    </citation>
    <scope>NUCLEOTIDE SEQUENCE [LARGE SCALE GENOMIC DNA]</scope>
    <source>
        <strain evidence="16">MT 2528</strain>
    </source>
</reference>
<dbReference type="Gene3D" id="3.40.630.70">
    <property type="entry name" value="Leucyl/phenylalanyl-tRNA-protein transferase, C-terminal domain"/>
    <property type="match status" value="1"/>
</dbReference>
<comment type="function">
    <text evidence="8 15">Functions in the N-end rule pathway of protein degradation where it conjugates Leu, Phe and, less efficiently, Met from aminoacyl-tRNAs to the N-termini of proteins containing an N-terminal arginine or lysine.</text>
</comment>
<gene>
    <name evidence="15" type="primary">aat</name>
    <name evidence="16" type="ORF">MT2528_1489</name>
    <name evidence="17" type="ORF">NVI5450_1687</name>
</gene>
<evidence type="ECO:0000256" key="2">
    <source>
        <dbReference type="ARBA" id="ARBA00022490"/>
    </source>
</evidence>
<evidence type="ECO:0000256" key="6">
    <source>
        <dbReference type="ARBA" id="ARBA00050652"/>
    </source>
</evidence>
<dbReference type="GeneID" id="61295373"/>
<keyword evidence="2 15" id="KW-0963">Cytoplasm</keyword>
<comment type="catalytic activity">
    <reaction evidence="5 15">
        <text>L-phenylalanyl-tRNA(Phe) + an N-terminal L-alpha-aminoacyl-[protein] = an N-terminal L-phenylalanyl-L-alpha-aminoacyl-[protein] + tRNA(Phe)</text>
        <dbReference type="Rhea" id="RHEA:43632"/>
        <dbReference type="Rhea" id="RHEA-COMP:9668"/>
        <dbReference type="Rhea" id="RHEA-COMP:9699"/>
        <dbReference type="Rhea" id="RHEA-COMP:10636"/>
        <dbReference type="Rhea" id="RHEA-COMP:10637"/>
        <dbReference type="ChEBI" id="CHEBI:78442"/>
        <dbReference type="ChEBI" id="CHEBI:78531"/>
        <dbReference type="ChEBI" id="CHEBI:78597"/>
        <dbReference type="ChEBI" id="CHEBI:83561"/>
        <dbReference type="EC" id="2.3.2.6"/>
    </reaction>
</comment>
<dbReference type="Gene3D" id="3.30.70.3550">
    <property type="entry name" value="Leucyl/phenylalanyl-tRNA-protein transferase, N-terminal domain"/>
    <property type="match status" value="1"/>
</dbReference>
<comment type="catalytic activity">
    <reaction evidence="6 15">
        <text>N-terminal L-arginyl-[protein] + L-leucyl-tRNA(Leu) = N-terminal L-leucyl-L-arginyl-[protein] + tRNA(Leu) + H(+)</text>
        <dbReference type="Rhea" id="RHEA:50416"/>
        <dbReference type="Rhea" id="RHEA-COMP:9613"/>
        <dbReference type="Rhea" id="RHEA-COMP:9622"/>
        <dbReference type="Rhea" id="RHEA-COMP:12672"/>
        <dbReference type="Rhea" id="RHEA-COMP:12673"/>
        <dbReference type="ChEBI" id="CHEBI:15378"/>
        <dbReference type="ChEBI" id="CHEBI:64719"/>
        <dbReference type="ChEBI" id="CHEBI:78442"/>
        <dbReference type="ChEBI" id="CHEBI:78494"/>
        <dbReference type="ChEBI" id="CHEBI:133044"/>
        <dbReference type="EC" id="2.3.2.6"/>
    </reaction>
</comment>
<dbReference type="InterPro" id="IPR042221">
    <property type="entry name" value="Leu/Phe-tRNA_Trfase_N"/>
</dbReference>
<proteinExistence type="inferred from homology"/>
<reference evidence="17 19" key="2">
    <citation type="submission" date="2016-11" db="EMBL/GenBank/DDBJ databases">
        <authorList>
            <person name="Jaros S."/>
            <person name="Januszkiewicz K."/>
            <person name="Wedrychowicz H."/>
        </authorList>
    </citation>
    <scope>NUCLEOTIDE SEQUENCE [LARGE SCALE GENOMIC DNA]</scope>
    <source>
        <strain evidence="17">NVI 5450</strain>
    </source>
</reference>
<evidence type="ECO:0000256" key="15">
    <source>
        <dbReference type="HAMAP-Rule" id="MF_00688"/>
    </source>
</evidence>
<dbReference type="NCBIfam" id="TIGR00667">
    <property type="entry name" value="aat"/>
    <property type="match status" value="1"/>
</dbReference>
<evidence type="ECO:0000313" key="18">
    <source>
        <dbReference type="Proteomes" id="UP000182660"/>
    </source>
</evidence>
<evidence type="ECO:0000256" key="4">
    <source>
        <dbReference type="ARBA" id="ARBA00023315"/>
    </source>
</evidence>
<evidence type="ECO:0000313" key="19">
    <source>
        <dbReference type="Proteomes" id="UP000183794"/>
    </source>
</evidence>
<keyword evidence="3 15" id="KW-0808">Transferase</keyword>
<evidence type="ECO:0000256" key="5">
    <source>
        <dbReference type="ARBA" id="ARBA00050607"/>
    </source>
</evidence>
<dbReference type="FunFam" id="3.40.630.70:FF:000001">
    <property type="entry name" value="Leucyl/phenylalanyl-tRNA--protein transferase"/>
    <property type="match status" value="1"/>
</dbReference>
<evidence type="ECO:0000256" key="8">
    <source>
        <dbReference type="ARBA" id="ARBA00054043"/>
    </source>
</evidence>
<dbReference type="KEGG" id="mvs:MVIS_3375"/>
<dbReference type="GO" id="GO:0005737">
    <property type="term" value="C:cytoplasm"/>
    <property type="evidence" value="ECO:0007669"/>
    <property type="project" value="UniProtKB-SubCell"/>
</dbReference>
<dbReference type="EMBL" id="FPLJ01000039">
    <property type="protein sequence ID" value="SGY88320.1"/>
    <property type="molecule type" value="Genomic_DNA"/>
</dbReference>
<dbReference type="InterPro" id="IPR042203">
    <property type="entry name" value="Leu/Phe-tRNA_Trfase_C"/>
</dbReference>
<evidence type="ECO:0000256" key="11">
    <source>
        <dbReference type="ARBA" id="ARBA00074372"/>
    </source>
</evidence>
<dbReference type="GO" id="GO:0008914">
    <property type="term" value="F:leucyl-tRNA--protein transferase activity"/>
    <property type="evidence" value="ECO:0007669"/>
    <property type="project" value="UniProtKB-UniRule"/>
</dbReference>
<keyword evidence="4 15" id="KW-0012">Acyltransferase</keyword>
<comment type="similarity">
    <text evidence="9 15">Belongs to the L/F-transferase family.</text>
</comment>
<keyword evidence="18" id="KW-1185">Reference proteome</keyword>
<dbReference type="HOGENOM" id="CLU_075045_0_0_6"/>
<dbReference type="PANTHER" id="PTHR30098">
    <property type="entry name" value="LEUCYL/PHENYLALANYL-TRNA--PROTEIN TRANSFERASE"/>
    <property type="match status" value="1"/>
</dbReference>
<dbReference type="InterPro" id="IPR004616">
    <property type="entry name" value="Leu/Phe-tRNA_Trfase"/>
</dbReference>
<dbReference type="FunFam" id="3.30.70.3550:FF:000001">
    <property type="entry name" value="Leucyl/phenylalanyl-tRNA--protein transferase"/>
    <property type="match status" value="1"/>
</dbReference>
<protein>
    <recommendedName>
        <fullName evidence="11 15">Leucyl/phenylalanyl-tRNA--protein transferase</fullName>
        <ecNumber evidence="10 15">2.3.2.6</ecNumber>
    </recommendedName>
    <alternativeName>
        <fullName evidence="12 15">L/F-transferase</fullName>
    </alternativeName>
    <alternativeName>
        <fullName evidence="13 15">Leucyltransferase</fullName>
    </alternativeName>
    <alternativeName>
        <fullName evidence="14 15">Phenyalanyltransferase</fullName>
    </alternativeName>
</protein>
<evidence type="ECO:0000313" key="16">
    <source>
        <dbReference type="EMBL" id="SGY88320.1"/>
    </source>
</evidence>
<evidence type="ECO:0000256" key="14">
    <source>
        <dbReference type="ARBA" id="ARBA00083640"/>
    </source>
</evidence>
<dbReference type="EC" id="2.3.2.6" evidence="10 15"/>
<dbReference type="AlphaFoldDB" id="A0A090IJ86"/>
<evidence type="ECO:0000256" key="12">
    <source>
        <dbReference type="ARBA" id="ARBA00077136"/>
    </source>
</evidence>
<dbReference type="Proteomes" id="UP000183794">
    <property type="component" value="Unassembled WGS sequence"/>
</dbReference>
<organism evidence="17 19">
    <name type="scientific">Moritella viscosa</name>
    <dbReference type="NCBI Taxonomy" id="80854"/>
    <lineage>
        <taxon>Bacteria</taxon>
        <taxon>Pseudomonadati</taxon>
        <taxon>Pseudomonadota</taxon>
        <taxon>Gammaproteobacteria</taxon>
        <taxon>Alteromonadales</taxon>
        <taxon>Moritellaceae</taxon>
        <taxon>Moritella</taxon>
    </lineage>
</organism>
<evidence type="ECO:0000256" key="7">
    <source>
        <dbReference type="ARBA" id="ARBA00051538"/>
    </source>
</evidence>
<name>A0A090IJ86_9GAMM</name>
<comment type="catalytic activity">
    <reaction evidence="7 15">
        <text>N-terminal L-lysyl-[protein] + L-leucyl-tRNA(Leu) = N-terminal L-leucyl-L-lysyl-[protein] + tRNA(Leu) + H(+)</text>
        <dbReference type="Rhea" id="RHEA:12340"/>
        <dbReference type="Rhea" id="RHEA-COMP:9613"/>
        <dbReference type="Rhea" id="RHEA-COMP:9622"/>
        <dbReference type="Rhea" id="RHEA-COMP:12670"/>
        <dbReference type="Rhea" id="RHEA-COMP:12671"/>
        <dbReference type="ChEBI" id="CHEBI:15378"/>
        <dbReference type="ChEBI" id="CHEBI:65249"/>
        <dbReference type="ChEBI" id="CHEBI:78442"/>
        <dbReference type="ChEBI" id="CHEBI:78494"/>
        <dbReference type="ChEBI" id="CHEBI:133043"/>
        <dbReference type="EC" id="2.3.2.6"/>
    </reaction>
</comment>
<dbReference type="STRING" id="80854.MVIS_3375"/>
<dbReference type="SUPFAM" id="SSF55729">
    <property type="entry name" value="Acyl-CoA N-acyltransferases (Nat)"/>
    <property type="match status" value="1"/>
</dbReference>
<evidence type="ECO:0000313" key="17">
    <source>
        <dbReference type="EMBL" id="SGY95234.1"/>
    </source>
</evidence>
<dbReference type="RefSeq" id="WP_045111389.1">
    <property type="nucleotide sequence ID" value="NZ_CAWQZC010000118.1"/>
</dbReference>
<evidence type="ECO:0000256" key="9">
    <source>
        <dbReference type="ARBA" id="ARBA00061535"/>
    </source>
</evidence>
<dbReference type="HAMAP" id="MF_00688">
    <property type="entry name" value="Leu_Phe_trans"/>
    <property type="match status" value="1"/>
</dbReference>
<dbReference type="GO" id="GO:0030163">
    <property type="term" value="P:protein catabolic process"/>
    <property type="evidence" value="ECO:0007669"/>
    <property type="project" value="UniProtKB-UniRule"/>
</dbReference>
<dbReference type="OrthoDB" id="9790282at2"/>
<evidence type="ECO:0000256" key="13">
    <source>
        <dbReference type="ARBA" id="ARBA00077165"/>
    </source>
</evidence>
<dbReference type="EMBL" id="FPLD01000051">
    <property type="protein sequence ID" value="SGY95234.1"/>
    <property type="molecule type" value="Genomic_DNA"/>
</dbReference>
<accession>A0A090IJ86</accession>
<dbReference type="InterPro" id="IPR016181">
    <property type="entry name" value="Acyl_CoA_acyltransferase"/>
</dbReference>
<sequence>MPIYLPELNHDLTYFPSVNTALTEPDGLLAMGGDLSPERLVSAYQQGIFPWFEEDQPILWWSPSQRMVLTPGAMHISRSLRKSYRRQKFSLSINHAFSEVIESCAEPRGDSSDTWITDTMQNAYLQLHEMGFAHSIEVWQDEQLVGGLYGLYIGDIFCGESMFHTVTDASKIAFIGLQQHLTNIGCKLIDCQLHNEHLASLGATEISRDTFIKQLNNRTVTANQHLWQPQALVLDLIDKASR</sequence>
<dbReference type="PATRIC" id="fig|80854.5.peg.3572"/>
<evidence type="ECO:0000256" key="1">
    <source>
        <dbReference type="ARBA" id="ARBA00004496"/>
    </source>
</evidence>
<evidence type="ECO:0000256" key="3">
    <source>
        <dbReference type="ARBA" id="ARBA00022679"/>
    </source>
</evidence>
<comment type="subcellular location">
    <subcellularLocation>
        <location evidence="1 15">Cytoplasm</location>
    </subcellularLocation>
</comment>
<dbReference type="Pfam" id="PF03588">
    <property type="entry name" value="Leu_Phe_trans"/>
    <property type="match status" value="1"/>
</dbReference>